<dbReference type="OrthoDB" id="7864053at2759"/>
<sequence>MKWMLILILTLLCPCCLGAYFKFTNLECKSLDPKFVEFKECHLKLVRRNVVGMNFHLAVKTEKPIDKIEFNLCIFRKSNVYRLFMVNHTLDFCYYMKRPQQYPLFYIFHDSLMSATNANHTCPYQENDIYLRKMTLSEQAVRDLPLPNGEYKLTVSVGAFKFNVSFCVGNMKDQLILYSLALSILLLQDALPLEAKVFKINKMECRTLDPTFALFKTCKVVRKENGRAALYIHITVPNKGPIDDIILSLGIIKVLKNRHFQIVNETMDFCAFMRQRLQSGFMGFLVTPLLKVTNINNSCPLQQQDYIFNGFPIDETTLKEIPVPNGVYMLHVRTSVLKKWRTDVKVYTSRVDNYS</sequence>
<dbReference type="Proteomes" id="UP000268350">
    <property type="component" value="Unassembled WGS sequence"/>
</dbReference>
<dbReference type="PANTHER" id="PTHR20898:SF0">
    <property type="entry name" value="DAEDALUS ON 3-RELATED"/>
    <property type="match status" value="1"/>
</dbReference>
<evidence type="ECO:0008006" key="4">
    <source>
        <dbReference type="Google" id="ProtNLM"/>
    </source>
</evidence>
<feature type="signal peptide" evidence="1">
    <location>
        <begin position="1"/>
        <end position="18"/>
    </location>
</feature>
<dbReference type="PANTHER" id="PTHR20898">
    <property type="entry name" value="DAEDALUS ON 3-RELATED-RELATED"/>
    <property type="match status" value="1"/>
</dbReference>
<dbReference type="Pfam" id="PF06477">
    <property type="entry name" value="DUF1091"/>
    <property type="match status" value="2"/>
</dbReference>
<dbReference type="AlphaFoldDB" id="A0A3B0J8M0"/>
<name>A0A3B0J8M0_DROGU</name>
<evidence type="ECO:0000313" key="2">
    <source>
        <dbReference type="EMBL" id="SPP76643.1"/>
    </source>
</evidence>
<reference evidence="3" key="1">
    <citation type="submission" date="2018-01" db="EMBL/GenBank/DDBJ databases">
        <authorList>
            <person name="Alioto T."/>
            <person name="Alioto T."/>
        </authorList>
    </citation>
    <scope>NUCLEOTIDE SEQUENCE [LARGE SCALE GENOMIC DNA]</scope>
</reference>
<dbReference type="InterPro" id="IPR010512">
    <property type="entry name" value="DUF1091"/>
</dbReference>
<dbReference type="SMART" id="SM00697">
    <property type="entry name" value="DM8"/>
    <property type="match status" value="2"/>
</dbReference>
<organism evidence="2 3">
    <name type="scientific">Drosophila guanche</name>
    <name type="common">Fruit fly</name>
    <dbReference type="NCBI Taxonomy" id="7266"/>
    <lineage>
        <taxon>Eukaryota</taxon>
        <taxon>Metazoa</taxon>
        <taxon>Ecdysozoa</taxon>
        <taxon>Arthropoda</taxon>
        <taxon>Hexapoda</taxon>
        <taxon>Insecta</taxon>
        <taxon>Pterygota</taxon>
        <taxon>Neoptera</taxon>
        <taxon>Endopterygota</taxon>
        <taxon>Diptera</taxon>
        <taxon>Brachycera</taxon>
        <taxon>Muscomorpha</taxon>
        <taxon>Ephydroidea</taxon>
        <taxon>Drosophilidae</taxon>
        <taxon>Drosophila</taxon>
        <taxon>Sophophora</taxon>
    </lineage>
</organism>
<keyword evidence="3" id="KW-1185">Reference proteome</keyword>
<evidence type="ECO:0000313" key="3">
    <source>
        <dbReference type="Proteomes" id="UP000268350"/>
    </source>
</evidence>
<evidence type="ECO:0000256" key="1">
    <source>
        <dbReference type="SAM" id="SignalP"/>
    </source>
</evidence>
<protein>
    <recommendedName>
        <fullName evidence="4">MD-2-related lipid-recognition domain-containing protein</fullName>
    </recommendedName>
</protein>
<proteinExistence type="predicted"/>
<dbReference type="EMBL" id="OUUW01000002">
    <property type="protein sequence ID" value="SPP76643.1"/>
    <property type="molecule type" value="Genomic_DNA"/>
</dbReference>
<keyword evidence="1" id="KW-0732">Signal</keyword>
<accession>A0A3B0J8M0</accession>
<gene>
    <name evidence="2" type="ORF">DGUA_6G007206</name>
</gene>
<feature type="chain" id="PRO_5017259578" description="MD-2-related lipid-recognition domain-containing protein" evidence="1">
    <location>
        <begin position="19"/>
        <end position="355"/>
    </location>
</feature>